<dbReference type="EMBL" id="JUIW01000007">
    <property type="protein sequence ID" value="RYJ42361.1"/>
    <property type="molecule type" value="Genomic_DNA"/>
</dbReference>
<organism evidence="1 2">
    <name type="scientific">Flavobacterium beibuense</name>
    <dbReference type="NCBI Taxonomy" id="657326"/>
    <lineage>
        <taxon>Bacteria</taxon>
        <taxon>Pseudomonadati</taxon>
        <taxon>Bacteroidota</taxon>
        <taxon>Flavobacteriia</taxon>
        <taxon>Flavobacteriales</taxon>
        <taxon>Flavobacteriaceae</taxon>
        <taxon>Flavobacterium</taxon>
    </lineage>
</organism>
<protein>
    <submittedName>
        <fullName evidence="1">Uncharacterized protein</fullName>
    </submittedName>
</protein>
<name>A0A444W8Y0_9FLAO</name>
<sequence>MVFESKITIAVCNANKLKEKKFEEHYISLKKTTEGYKVSLVYHFPFEVYPNPQVLTISNGEASYIDSLSYIKEKTFTLNGNGIVVKKYKLHDDMWAYGNVYINDSLGIIIDRQITKFEEVVTLFDTATLTELHTAILADHDFFELDIK</sequence>
<keyword evidence="2" id="KW-1185">Reference proteome</keyword>
<dbReference type="RefSeq" id="WP_129751272.1">
    <property type="nucleotide sequence ID" value="NZ_JUIW01000007.1"/>
</dbReference>
<proteinExistence type="predicted"/>
<evidence type="ECO:0000313" key="1">
    <source>
        <dbReference type="EMBL" id="RYJ42361.1"/>
    </source>
</evidence>
<dbReference type="AlphaFoldDB" id="A0A444W8Y0"/>
<evidence type="ECO:0000313" key="2">
    <source>
        <dbReference type="Proteomes" id="UP000289775"/>
    </source>
</evidence>
<accession>A0A444W8Y0</accession>
<comment type="caution">
    <text evidence="1">The sequence shown here is derived from an EMBL/GenBank/DDBJ whole genome shotgun (WGS) entry which is preliminary data.</text>
</comment>
<gene>
    <name evidence="1" type="ORF">NU09_2147</name>
</gene>
<dbReference type="Proteomes" id="UP000289775">
    <property type="component" value="Unassembled WGS sequence"/>
</dbReference>
<dbReference type="OrthoDB" id="9936527at2"/>
<reference evidence="1 2" key="1">
    <citation type="submission" date="2014-12" db="EMBL/GenBank/DDBJ databases">
        <title>Genome sequence of Flavobacterium beibuense RSKm HC5.</title>
        <authorList>
            <person name="Kim J.F."/>
            <person name="Song J.Y."/>
            <person name="Kwak M.-J."/>
            <person name="Lee S.-W."/>
        </authorList>
    </citation>
    <scope>NUCLEOTIDE SEQUENCE [LARGE SCALE GENOMIC DNA]</scope>
    <source>
        <strain evidence="1 2">RSKm HC5</strain>
    </source>
</reference>